<dbReference type="Proteomes" id="UP000178370">
    <property type="component" value="Unassembled WGS sequence"/>
</dbReference>
<dbReference type="EMBL" id="MFKV01000029">
    <property type="protein sequence ID" value="OGG49562.1"/>
    <property type="molecule type" value="Genomic_DNA"/>
</dbReference>
<organism evidence="2 3">
    <name type="scientific">Candidatus Kaiserbacteria bacterium RIFCSPHIGHO2_01_FULL_54_36</name>
    <dbReference type="NCBI Taxonomy" id="1798482"/>
    <lineage>
        <taxon>Bacteria</taxon>
        <taxon>Candidatus Kaiseribacteriota</taxon>
    </lineage>
</organism>
<accession>A0A1F6CL23</accession>
<reference evidence="2 3" key="1">
    <citation type="journal article" date="2016" name="Nat. Commun.">
        <title>Thousands of microbial genomes shed light on interconnected biogeochemical processes in an aquifer system.</title>
        <authorList>
            <person name="Anantharaman K."/>
            <person name="Brown C.T."/>
            <person name="Hug L.A."/>
            <person name="Sharon I."/>
            <person name="Castelle C.J."/>
            <person name="Probst A.J."/>
            <person name="Thomas B.C."/>
            <person name="Singh A."/>
            <person name="Wilkins M.J."/>
            <person name="Karaoz U."/>
            <person name="Brodie E.L."/>
            <person name="Williams K.H."/>
            <person name="Hubbard S.S."/>
            <person name="Banfield J.F."/>
        </authorList>
    </citation>
    <scope>NUCLEOTIDE SEQUENCE [LARGE SCALE GENOMIC DNA]</scope>
</reference>
<protein>
    <submittedName>
        <fullName evidence="2">Uncharacterized protein</fullName>
    </submittedName>
</protein>
<feature type="region of interest" description="Disordered" evidence="1">
    <location>
        <begin position="1"/>
        <end position="22"/>
    </location>
</feature>
<evidence type="ECO:0000313" key="2">
    <source>
        <dbReference type="EMBL" id="OGG49562.1"/>
    </source>
</evidence>
<gene>
    <name evidence="2" type="ORF">A2763_01970</name>
</gene>
<feature type="compositionally biased region" description="Basic and acidic residues" evidence="1">
    <location>
        <begin position="1"/>
        <end position="10"/>
    </location>
</feature>
<evidence type="ECO:0000313" key="3">
    <source>
        <dbReference type="Proteomes" id="UP000178370"/>
    </source>
</evidence>
<name>A0A1F6CL23_9BACT</name>
<dbReference type="AlphaFoldDB" id="A0A1F6CL23"/>
<comment type="caution">
    <text evidence="2">The sequence shown here is derived from an EMBL/GenBank/DDBJ whole genome shotgun (WGS) entry which is preliminary data.</text>
</comment>
<evidence type="ECO:0000256" key="1">
    <source>
        <dbReference type="SAM" id="MobiDB-lite"/>
    </source>
</evidence>
<sequence length="115" mass="12626">MVDSNHELRGRPARSAPPVFPPDKLEDLITIQHPHKAEPCRLRAGRQAQAWAWYSVTGENPNRCEFVFASSPSAAARLEKAAGDASKIGEGPEFTLIQYWLPDGKSVMLVFPPGS</sequence>
<proteinExistence type="predicted"/>